<evidence type="ECO:0000313" key="2">
    <source>
        <dbReference type="Proteomes" id="UP000004506"/>
    </source>
</evidence>
<dbReference type="RefSeq" id="WP_004919623.1">
    <property type="nucleotide sequence ID" value="NZ_DS607663.1"/>
</dbReference>
<dbReference type="Proteomes" id="UP000004506">
    <property type="component" value="Unassembled WGS sequence"/>
</dbReference>
<reference evidence="2" key="1">
    <citation type="submission" date="2008-04" db="EMBL/GenBank/DDBJ databases">
        <title>Draft genome sequence of Providencia stuartii (ATCC 25827).</title>
        <authorList>
            <person name="Sudarsanam P."/>
            <person name="Ley R."/>
            <person name="Guruge J."/>
            <person name="Turnbaugh P.J."/>
            <person name="Mahowald M."/>
            <person name="Liep D."/>
            <person name="Gordon J."/>
        </authorList>
    </citation>
    <scope>NUCLEOTIDE SEQUENCE [LARGE SCALE GENOMIC DNA]</scope>
    <source>
        <strain evidence="2">ATCC 25827</strain>
    </source>
</reference>
<reference evidence="1 2" key="3">
    <citation type="submission" date="2008-05" db="EMBL/GenBank/DDBJ databases">
        <authorList>
            <person name="Fulton L."/>
            <person name="Clifton S."/>
            <person name="Fulton B."/>
            <person name="Xu J."/>
            <person name="Minx P."/>
            <person name="Pepin K.H."/>
            <person name="Johnson M."/>
            <person name="Thiruvilangam P."/>
            <person name="Bhonagiri V."/>
            <person name="Nash W.E."/>
            <person name="Mardis E.R."/>
            <person name="Wilson R.K."/>
        </authorList>
    </citation>
    <scope>NUCLEOTIDE SEQUENCE [LARGE SCALE GENOMIC DNA]</scope>
    <source>
        <strain evidence="1 2">ATCC 25827</strain>
    </source>
</reference>
<comment type="caution">
    <text evidence="1">The sequence shown here is derived from an EMBL/GenBank/DDBJ whole genome shotgun (WGS) entry which is preliminary data.</text>
</comment>
<proteinExistence type="predicted"/>
<accession>A0AA86YJB7</accession>
<sequence length="593" mass="69967">MENLKKSIDTYIAEDNPCYALQITGEWGVGKTFTIKNILKDDMYYISVFGLEKIEDVYSSIFYTMHKNKTNKAARNISNLVKDVKFSFQGLNIPLGLGADFLIKSIIKDRIKNDKVIVIDDIERSSIGSNEIFGFISNCLENHKCKIILLMNENIMDQNNHLLEKTIGRKLTITANFEDAYDEFIKPHISKKTLKILKLDIIDIFKRMNCQSLRILKRLLFELDMILKCIDDKKFIKLQDEFKSNLTVFSALSIFIKQGRIEAKYLIERKHSLSYYFLSEKERNEEGKHAEEFAKLYKELGDDINLTSDFLNDDTLISILANGFFTPLEINKSIHEYLGNKKEDITPWLVIYKYYQYDDQKINDAILQTDSIISNKSNCELGNLLHLISAIYYVKELYCEVLKIDDLNKYIFKYIDYLYKNTDCFLNNGSNVWFNHIYDNSHGFAYASSENGEFKNIIEIIKEKVDSYSIEKTQDIGYKLNQLFIEDTESFFTFINKYFKKNTIYTNRPILKNINQDRFAHKAITLSYFDYHRLYDFFYNRYSQGQLYNDLKDEKLWVEKLILHIKEKNKENKNTLSKLRVDNFASRLMHIIR</sequence>
<protein>
    <submittedName>
        <fullName evidence="1">KAP family P-loop domain protein</fullName>
    </submittedName>
</protein>
<dbReference type="InterPro" id="IPR027417">
    <property type="entry name" value="P-loop_NTPase"/>
</dbReference>
<reference evidence="2" key="2">
    <citation type="submission" date="2008-04" db="EMBL/GenBank/DDBJ databases">
        <title>Draft genome sequence of Providencia stuartii(ATCC 25827).</title>
        <authorList>
            <person name="Sudarsanam P."/>
            <person name="Ley R."/>
            <person name="Guruge J."/>
            <person name="Turnbaugh P.J."/>
            <person name="Mahowald M."/>
            <person name="Liep D."/>
            <person name="Gordon J."/>
        </authorList>
    </citation>
    <scope>NUCLEOTIDE SEQUENCE [LARGE SCALE GENOMIC DNA]</scope>
    <source>
        <strain evidence="2">ATCC 25827</strain>
    </source>
</reference>
<dbReference type="SUPFAM" id="SSF52540">
    <property type="entry name" value="P-loop containing nucleoside triphosphate hydrolases"/>
    <property type="match status" value="1"/>
</dbReference>
<name>A0AA86YJB7_PROST</name>
<evidence type="ECO:0000313" key="1">
    <source>
        <dbReference type="EMBL" id="EDU59335.1"/>
    </source>
</evidence>
<dbReference type="AlphaFoldDB" id="A0AA86YJB7"/>
<gene>
    <name evidence="1" type="ORF">PROSTU_02524</name>
</gene>
<organism evidence="1 2">
    <name type="scientific">Providencia stuartii ATCC 25827</name>
    <dbReference type="NCBI Taxonomy" id="471874"/>
    <lineage>
        <taxon>Bacteria</taxon>
        <taxon>Pseudomonadati</taxon>
        <taxon>Pseudomonadota</taxon>
        <taxon>Gammaproteobacteria</taxon>
        <taxon>Enterobacterales</taxon>
        <taxon>Morganellaceae</taxon>
        <taxon>Providencia</taxon>
    </lineage>
</organism>
<dbReference type="EMBL" id="ABJD02000101">
    <property type="protein sequence ID" value="EDU59335.1"/>
    <property type="molecule type" value="Genomic_DNA"/>
</dbReference>
<dbReference type="Gene3D" id="3.40.50.300">
    <property type="entry name" value="P-loop containing nucleotide triphosphate hydrolases"/>
    <property type="match status" value="1"/>
</dbReference>